<evidence type="ECO:0000256" key="2">
    <source>
        <dbReference type="SAM" id="MobiDB-lite"/>
    </source>
</evidence>
<evidence type="ECO:0000313" key="4">
    <source>
        <dbReference type="EMBL" id="NRF72275.1"/>
    </source>
</evidence>
<sequence>MRKSPKFSPEVIERAVRMVFDAKDQYPSQWAAIESIAGKIGCTAETLRKWVRQGERDSGVRPGATTAEQQRIRDLEREVRELRKTNEILKLASAYFGPGGARPPVQEVNAFIDEHRARCGVEPICRALQVAPSAYRRHAARQRDPALLPERAQRDAQLLPQVQRVYDQNLQVYGADKVWRQLRRDGMAVARCTVERLMRLRGLRGARRGKAVRTTVPDAKAACPLDRVNRQFKADRPNQLWVADFTYVSTWQGFVYVAFVIDVFARYIVGWRVSSSMQTDFVLDALEQALYARRHEREGALVHHSDRGSQYVSIRYSERLSEAGIEPSVGSTGDSYDNALAETINGLYKAEIIHRRGPWKTREAVELATLEWVSWFNHHRLLEPIGYIPPAEAEANYWRQQGQARATNPPRQMATSREG</sequence>
<feature type="domain" description="Integrase catalytic" evidence="3">
    <location>
        <begin position="233"/>
        <end position="397"/>
    </location>
</feature>
<keyword evidence="5" id="KW-1185">Reference proteome</keyword>
<protein>
    <submittedName>
        <fullName evidence="4">IS3 family transposase</fullName>
    </submittedName>
</protein>
<dbReference type="Pfam" id="PF00665">
    <property type="entry name" value="rve"/>
    <property type="match status" value="1"/>
</dbReference>
<dbReference type="Proteomes" id="UP000737171">
    <property type="component" value="Unassembled WGS sequence"/>
</dbReference>
<evidence type="ECO:0000259" key="3">
    <source>
        <dbReference type="PROSITE" id="PS50994"/>
    </source>
</evidence>
<dbReference type="RefSeq" id="WP_173135192.1">
    <property type="nucleotide sequence ID" value="NZ_JABRWJ010000021.1"/>
</dbReference>
<dbReference type="InterPro" id="IPR001584">
    <property type="entry name" value="Integrase_cat-core"/>
</dbReference>
<dbReference type="InterPro" id="IPR009057">
    <property type="entry name" value="Homeodomain-like_sf"/>
</dbReference>
<name>A0ABX2EU83_9BURK</name>
<dbReference type="NCBIfam" id="NF033516">
    <property type="entry name" value="transpos_IS3"/>
    <property type="match status" value="1"/>
</dbReference>
<dbReference type="Pfam" id="PF13333">
    <property type="entry name" value="rve_2"/>
    <property type="match status" value="1"/>
</dbReference>
<evidence type="ECO:0000256" key="1">
    <source>
        <dbReference type="SAM" id="Coils"/>
    </source>
</evidence>
<dbReference type="PANTHER" id="PTHR46889:SF4">
    <property type="entry name" value="TRANSPOSASE INSO FOR INSERTION SEQUENCE ELEMENT IS911B-RELATED"/>
    <property type="match status" value="1"/>
</dbReference>
<comment type="caution">
    <text evidence="4">The sequence shown here is derived from an EMBL/GenBank/DDBJ whole genome shotgun (WGS) entry which is preliminary data.</text>
</comment>
<dbReference type="Gene3D" id="3.30.420.10">
    <property type="entry name" value="Ribonuclease H-like superfamily/Ribonuclease H"/>
    <property type="match status" value="1"/>
</dbReference>
<dbReference type="EMBL" id="JABRWJ010000021">
    <property type="protein sequence ID" value="NRF72275.1"/>
    <property type="molecule type" value="Genomic_DNA"/>
</dbReference>
<dbReference type="InterPro" id="IPR036397">
    <property type="entry name" value="RNaseH_sf"/>
</dbReference>
<dbReference type="InterPro" id="IPR025948">
    <property type="entry name" value="HTH-like_dom"/>
</dbReference>
<dbReference type="PROSITE" id="PS50994">
    <property type="entry name" value="INTEGRASE"/>
    <property type="match status" value="1"/>
</dbReference>
<dbReference type="SUPFAM" id="SSF53098">
    <property type="entry name" value="Ribonuclease H-like"/>
    <property type="match status" value="1"/>
</dbReference>
<dbReference type="Gene3D" id="1.10.10.10">
    <property type="entry name" value="Winged helix-like DNA-binding domain superfamily/Winged helix DNA-binding domain"/>
    <property type="match status" value="1"/>
</dbReference>
<dbReference type="PANTHER" id="PTHR46889">
    <property type="entry name" value="TRANSPOSASE INSF FOR INSERTION SEQUENCE IS3B-RELATED"/>
    <property type="match status" value="1"/>
</dbReference>
<feature type="coiled-coil region" evidence="1">
    <location>
        <begin position="65"/>
        <end position="92"/>
    </location>
</feature>
<dbReference type="Pfam" id="PF01527">
    <property type="entry name" value="HTH_Tnp_1"/>
    <property type="match status" value="1"/>
</dbReference>
<dbReference type="InterPro" id="IPR002514">
    <property type="entry name" value="Transposase_8"/>
</dbReference>
<keyword evidence="1" id="KW-0175">Coiled coil</keyword>
<feature type="region of interest" description="Disordered" evidence="2">
    <location>
        <begin position="400"/>
        <end position="419"/>
    </location>
</feature>
<dbReference type="Pfam" id="PF13276">
    <property type="entry name" value="HTH_21"/>
    <property type="match status" value="1"/>
</dbReference>
<proteinExistence type="predicted"/>
<dbReference type="InterPro" id="IPR012337">
    <property type="entry name" value="RNaseH-like_sf"/>
</dbReference>
<dbReference type="InterPro" id="IPR036388">
    <property type="entry name" value="WH-like_DNA-bd_sf"/>
</dbReference>
<evidence type="ECO:0000313" key="5">
    <source>
        <dbReference type="Proteomes" id="UP000737171"/>
    </source>
</evidence>
<dbReference type="SUPFAM" id="SSF46689">
    <property type="entry name" value="Homeodomain-like"/>
    <property type="match status" value="1"/>
</dbReference>
<organism evidence="4 5">
    <name type="scientific">Pseudaquabacterium terrae</name>
    <dbReference type="NCBI Taxonomy" id="2732868"/>
    <lineage>
        <taxon>Bacteria</taxon>
        <taxon>Pseudomonadati</taxon>
        <taxon>Pseudomonadota</taxon>
        <taxon>Betaproteobacteria</taxon>
        <taxon>Burkholderiales</taxon>
        <taxon>Sphaerotilaceae</taxon>
        <taxon>Pseudaquabacterium</taxon>
    </lineage>
</organism>
<gene>
    <name evidence="4" type="ORF">HLB44_35350</name>
</gene>
<reference evidence="4 5" key="1">
    <citation type="submission" date="2020-05" db="EMBL/GenBank/DDBJ databases">
        <title>Aquincola sp. isolate from soil.</title>
        <authorList>
            <person name="Han J."/>
            <person name="Kim D.-U."/>
        </authorList>
    </citation>
    <scope>NUCLEOTIDE SEQUENCE [LARGE SCALE GENOMIC DNA]</scope>
    <source>
        <strain evidence="4 5">S2</strain>
    </source>
</reference>
<accession>A0ABX2EU83</accession>
<dbReference type="InterPro" id="IPR050900">
    <property type="entry name" value="Transposase_IS3/IS150/IS904"/>
</dbReference>
<dbReference type="InterPro" id="IPR048020">
    <property type="entry name" value="Transpos_IS3"/>
</dbReference>